<dbReference type="InParanoid" id="A0A0C2S9B1"/>
<accession>A0A0C2S9B1</accession>
<organism evidence="1 2">
    <name type="scientific">Amanita muscaria (strain Koide BX008)</name>
    <dbReference type="NCBI Taxonomy" id="946122"/>
    <lineage>
        <taxon>Eukaryota</taxon>
        <taxon>Fungi</taxon>
        <taxon>Dikarya</taxon>
        <taxon>Basidiomycota</taxon>
        <taxon>Agaricomycotina</taxon>
        <taxon>Agaricomycetes</taxon>
        <taxon>Agaricomycetidae</taxon>
        <taxon>Agaricales</taxon>
        <taxon>Pluteineae</taxon>
        <taxon>Amanitaceae</taxon>
        <taxon>Amanita</taxon>
    </lineage>
</organism>
<evidence type="ECO:0000313" key="2">
    <source>
        <dbReference type="Proteomes" id="UP000054549"/>
    </source>
</evidence>
<reference evidence="1 2" key="1">
    <citation type="submission" date="2014-04" db="EMBL/GenBank/DDBJ databases">
        <title>Evolutionary Origins and Diversification of the Mycorrhizal Mutualists.</title>
        <authorList>
            <consortium name="DOE Joint Genome Institute"/>
            <consortium name="Mycorrhizal Genomics Consortium"/>
            <person name="Kohler A."/>
            <person name="Kuo A."/>
            <person name="Nagy L.G."/>
            <person name="Floudas D."/>
            <person name="Copeland A."/>
            <person name="Barry K.W."/>
            <person name="Cichocki N."/>
            <person name="Veneault-Fourrey C."/>
            <person name="LaButti K."/>
            <person name="Lindquist E.A."/>
            <person name="Lipzen A."/>
            <person name="Lundell T."/>
            <person name="Morin E."/>
            <person name="Murat C."/>
            <person name="Riley R."/>
            <person name="Ohm R."/>
            <person name="Sun H."/>
            <person name="Tunlid A."/>
            <person name="Henrissat B."/>
            <person name="Grigoriev I.V."/>
            <person name="Hibbett D.S."/>
            <person name="Martin F."/>
        </authorList>
    </citation>
    <scope>NUCLEOTIDE SEQUENCE [LARGE SCALE GENOMIC DNA]</scope>
    <source>
        <strain evidence="1 2">Koide BX008</strain>
    </source>
</reference>
<dbReference type="AlphaFoldDB" id="A0A0C2S9B1"/>
<keyword evidence="2" id="KW-1185">Reference proteome</keyword>
<name>A0A0C2S9B1_AMAMK</name>
<dbReference type="EMBL" id="KN818316">
    <property type="protein sequence ID" value="KIL59390.1"/>
    <property type="molecule type" value="Genomic_DNA"/>
</dbReference>
<proteinExistence type="predicted"/>
<gene>
    <name evidence="1" type="ORF">M378DRAFT_1008996</name>
</gene>
<dbReference type="Proteomes" id="UP000054549">
    <property type="component" value="Unassembled WGS sequence"/>
</dbReference>
<dbReference type="HOGENOM" id="CLU_1767606_0_0_1"/>
<sequence>MEGSTFICYISFQHRTRAGLLPPSFFSTSMGISLRIDSFSQCCLLLRVLHPTLMLSNFLRSSVLLAVHCFRNLLVSVITNVFPFLESQTRISSKVQTLDTPRDPWPWGCIFTLWERCRWRIPSVARLLMWEWWRRIESGFANHFGTS</sequence>
<protein>
    <submittedName>
        <fullName evidence="1">Uncharacterized protein</fullName>
    </submittedName>
</protein>
<evidence type="ECO:0000313" key="1">
    <source>
        <dbReference type="EMBL" id="KIL59390.1"/>
    </source>
</evidence>